<accession>A0A370BH54</accession>
<dbReference type="Gene3D" id="3.10.180.10">
    <property type="entry name" value="2,3-Dihydroxybiphenyl 1,2-Dioxygenase, domain 1"/>
    <property type="match status" value="2"/>
</dbReference>
<dbReference type="EMBL" id="QQNA01000016">
    <property type="protein sequence ID" value="RDG39594.1"/>
    <property type="molecule type" value="Genomic_DNA"/>
</dbReference>
<dbReference type="SUPFAM" id="SSF54593">
    <property type="entry name" value="Glyoxalase/Bleomycin resistance protein/Dihydroxybiphenyl dioxygenase"/>
    <property type="match status" value="2"/>
</dbReference>
<dbReference type="RefSeq" id="WP_114622092.1">
    <property type="nucleotide sequence ID" value="NZ_QQNA01000016.1"/>
</dbReference>
<dbReference type="InterPro" id="IPR004360">
    <property type="entry name" value="Glyas_Fos-R_dOase_dom"/>
</dbReference>
<dbReference type="InterPro" id="IPR029068">
    <property type="entry name" value="Glyas_Bleomycin-R_OHBP_Dase"/>
</dbReference>
<dbReference type="AlphaFoldDB" id="A0A370BH54"/>
<dbReference type="InterPro" id="IPR052164">
    <property type="entry name" value="Anthracycline_SecMetBiosynth"/>
</dbReference>
<dbReference type="Proteomes" id="UP000253741">
    <property type="component" value="Unassembled WGS sequence"/>
</dbReference>
<evidence type="ECO:0000313" key="3">
    <source>
        <dbReference type="Proteomes" id="UP000253741"/>
    </source>
</evidence>
<dbReference type="OrthoDB" id="9793039at2"/>
<dbReference type="PANTHER" id="PTHR33993:SF10">
    <property type="entry name" value="CONSERVED PROTEIN"/>
    <property type="match status" value="1"/>
</dbReference>
<evidence type="ECO:0000313" key="2">
    <source>
        <dbReference type="EMBL" id="RDG39594.1"/>
    </source>
</evidence>
<feature type="domain" description="VOC" evidence="1">
    <location>
        <begin position="137"/>
        <end position="260"/>
    </location>
</feature>
<dbReference type="PROSITE" id="PS51819">
    <property type="entry name" value="VOC"/>
    <property type="match status" value="2"/>
</dbReference>
<keyword evidence="3" id="KW-1185">Reference proteome</keyword>
<name>A0A370BH54_9ACTN</name>
<evidence type="ECO:0000259" key="1">
    <source>
        <dbReference type="PROSITE" id="PS51819"/>
    </source>
</evidence>
<comment type="caution">
    <text evidence="2">The sequence shown here is derived from an EMBL/GenBank/DDBJ whole genome shotgun (WGS) entry which is preliminary data.</text>
</comment>
<feature type="domain" description="VOC" evidence="1">
    <location>
        <begin position="10"/>
        <end position="123"/>
    </location>
</feature>
<organism evidence="2 3">
    <name type="scientific">Streptomyces corynorhini</name>
    <dbReference type="NCBI Taxonomy" id="2282652"/>
    <lineage>
        <taxon>Bacteria</taxon>
        <taxon>Bacillati</taxon>
        <taxon>Actinomycetota</taxon>
        <taxon>Actinomycetes</taxon>
        <taxon>Kitasatosporales</taxon>
        <taxon>Streptomycetaceae</taxon>
        <taxon>Streptomyces</taxon>
    </lineage>
</organism>
<dbReference type="PANTHER" id="PTHR33993">
    <property type="entry name" value="GLYOXALASE-RELATED"/>
    <property type="match status" value="1"/>
</dbReference>
<proteinExistence type="predicted"/>
<gene>
    <name evidence="2" type="ORF">DVH02_03015</name>
</gene>
<sequence length="265" mass="27394">MLITPYAVGAPIWVDLHTPDLVGAAAFYRALFGWEYPPAGPGAGGYGFFRQGAGTVAGAMEVDPGRAPPSWSLYFATPDAEATAEAVRRRGGSVADGPRDVADLGRTAVCADPGGAGFSLWQPGTNAGLDVVNSPGGFCWTELYASDEDVAYAFYGAVFGWQALSVPLPDGSGTYRMVNPAGQGPEGMFGGFVPLGADPAESGGAPYWLLYFAVTDCEATVTAARELGGGIRVGATDIEGVGRFAKLSDPYGARFALMEGARRDA</sequence>
<dbReference type="CDD" id="cd07247">
    <property type="entry name" value="SgaA_N_like"/>
    <property type="match status" value="2"/>
</dbReference>
<dbReference type="Pfam" id="PF00903">
    <property type="entry name" value="Glyoxalase"/>
    <property type="match status" value="2"/>
</dbReference>
<dbReference type="InterPro" id="IPR037523">
    <property type="entry name" value="VOC_core"/>
</dbReference>
<reference evidence="2 3" key="1">
    <citation type="submission" date="2018-07" db="EMBL/GenBank/DDBJ databases">
        <title>Streptomyces species from bats.</title>
        <authorList>
            <person name="Dunlap C."/>
        </authorList>
    </citation>
    <scope>NUCLEOTIDE SEQUENCE [LARGE SCALE GENOMIC DNA]</scope>
    <source>
        <strain evidence="2 3">AC230</strain>
    </source>
</reference>
<protein>
    <submittedName>
        <fullName evidence="2">VOC family protein</fullName>
    </submittedName>
</protein>